<evidence type="ECO:0000313" key="2">
    <source>
        <dbReference type="EMBL" id="REC65398.1"/>
    </source>
</evidence>
<organism evidence="2 3">
    <name type="scientific">Epilithonimonas hispanica</name>
    <dbReference type="NCBI Taxonomy" id="358687"/>
    <lineage>
        <taxon>Bacteria</taxon>
        <taxon>Pseudomonadati</taxon>
        <taxon>Bacteroidota</taxon>
        <taxon>Flavobacteriia</taxon>
        <taxon>Flavobacteriales</taxon>
        <taxon>Weeksellaceae</taxon>
        <taxon>Chryseobacterium group</taxon>
        <taxon>Epilithonimonas</taxon>
    </lineage>
</organism>
<gene>
    <name evidence="2" type="ORF">DRF58_18000</name>
</gene>
<reference evidence="2 3" key="1">
    <citation type="journal article" date="2006" name="Int. J. Syst. Evol. Microbiol.">
        <title>Chryseobacterium hispanicum sp. nov., isolated from the drinking water distribution system of Sevilla, Spain.</title>
        <authorList>
            <person name="Gallego V."/>
            <person name="Garcia M.T."/>
            <person name="Ventosa A."/>
        </authorList>
    </citation>
    <scope>NUCLEOTIDE SEQUENCE [LARGE SCALE GENOMIC DNA]</scope>
    <source>
        <strain evidence="2 3">KCTC 22104</strain>
    </source>
</reference>
<evidence type="ECO:0000313" key="3">
    <source>
        <dbReference type="Proteomes" id="UP000256326"/>
    </source>
</evidence>
<dbReference type="InterPro" id="IPR012347">
    <property type="entry name" value="Ferritin-like"/>
</dbReference>
<dbReference type="RefSeq" id="WP_116037329.1">
    <property type="nucleotide sequence ID" value="NZ_JBHLVV010000048.1"/>
</dbReference>
<dbReference type="Gene3D" id="1.20.1260.10">
    <property type="match status" value="1"/>
</dbReference>
<dbReference type="InterPro" id="IPR019052">
    <property type="entry name" value="DUF2383"/>
</dbReference>
<dbReference type="AlphaFoldDB" id="A0A3D9CHY5"/>
<dbReference type="InterPro" id="IPR011971">
    <property type="entry name" value="CHP02284"/>
</dbReference>
<protein>
    <recommendedName>
        <fullName evidence="1">DUF2383 domain-containing protein</fullName>
    </recommendedName>
</protein>
<accession>A0A3D9CHY5</accession>
<evidence type="ECO:0000259" key="1">
    <source>
        <dbReference type="Pfam" id="PF09537"/>
    </source>
</evidence>
<keyword evidence="3" id="KW-1185">Reference proteome</keyword>
<comment type="caution">
    <text evidence="2">The sequence shown here is derived from an EMBL/GenBank/DDBJ whole genome shotgun (WGS) entry which is preliminary data.</text>
</comment>
<dbReference type="Pfam" id="PF09537">
    <property type="entry name" value="DUF2383"/>
    <property type="match status" value="1"/>
</dbReference>
<dbReference type="EMBL" id="QNUG01000103">
    <property type="protein sequence ID" value="REC65398.1"/>
    <property type="molecule type" value="Genomic_DNA"/>
</dbReference>
<sequence length="154" mass="17477">MNSEKTSQLLNDLVHILQDRLTGFENVEGKVWEGHPELKGLYEQMVSQTKIMKTSLINLIQDLGGEYSEHQTISGAFHQTWISIKNSLLFDNIEKSTLREVLYGENAAIQTYQQALDENILEGSEKTIVAEQLKDIKDSAHQFQGVLENIEAEN</sequence>
<dbReference type="OrthoDB" id="282393at2"/>
<dbReference type="Proteomes" id="UP000256326">
    <property type="component" value="Unassembled WGS sequence"/>
</dbReference>
<name>A0A3D9CHY5_9FLAO</name>
<feature type="domain" description="DUF2383" evidence="1">
    <location>
        <begin position="6"/>
        <end position="117"/>
    </location>
</feature>
<proteinExistence type="predicted"/>
<dbReference type="NCBIfam" id="TIGR02284">
    <property type="entry name" value="PA2169 family four-helix-bundle protein"/>
    <property type="match status" value="1"/>
</dbReference>